<evidence type="ECO:0000313" key="3">
    <source>
        <dbReference type="EMBL" id="DAD47804.1"/>
    </source>
</evidence>
<evidence type="ECO:0000313" key="4">
    <source>
        <dbReference type="Proteomes" id="UP000607653"/>
    </source>
</evidence>
<sequence>MSSNGVAWFKTLYVLVIGVAYNHIQQENLFFIEFYFML</sequence>
<reference evidence="2 4" key="1">
    <citation type="journal article" date="2020" name="Mol. Biol. Evol.">
        <title>Distinct Expression and Methylation Patterns for Genes with Different Fates following a Single Whole-Genome Duplication in Flowering Plants.</title>
        <authorList>
            <person name="Shi T."/>
            <person name="Rahmani R.S."/>
            <person name="Gugger P.F."/>
            <person name="Wang M."/>
            <person name="Li H."/>
            <person name="Zhang Y."/>
            <person name="Li Z."/>
            <person name="Wang Q."/>
            <person name="Van de Peer Y."/>
            <person name="Marchal K."/>
            <person name="Chen J."/>
        </authorList>
    </citation>
    <scope>NUCLEOTIDE SEQUENCE [LARGE SCALE GENOMIC DNA]</scope>
    <source>
        <tissue evidence="2">Leaf</tissue>
    </source>
</reference>
<dbReference type="AlphaFoldDB" id="A0A822ZX37"/>
<evidence type="ECO:0000256" key="1">
    <source>
        <dbReference type="SAM" id="Phobius"/>
    </source>
</evidence>
<dbReference type="EMBL" id="DUZY01000008">
    <property type="protein sequence ID" value="DAD47804.1"/>
    <property type="molecule type" value="Genomic_DNA"/>
</dbReference>
<keyword evidence="4" id="KW-1185">Reference proteome</keyword>
<evidence type="ECO:0000313" key="2">
    <source>
        <dbReference type="EMBL" id="DAD47789.1"/>
    </source>
</evidence>
<organism evidence="2 4">
    <name type="scientific">Nelumbo nucifera</name>
    <name type="common">Sacred lotus</name>
    <dbReference type="NCBI Taxonomy" id="4432"/>
    <lineage>
        <taxon>Eukaryota</taxon>
        <taxon>Viridiplantae</taxon>
        <taxon>Streptophyta</taxon>
        <taxon>Embryophyta</taxon>
        <taxon>Tracheophyta</taxon>
        <taxon>Spermatophyta</taxon>
        <taxon>Magnoliopsida</taxon>
        <taxon>Proteales</taxon>
        <taxon>Nelumbonaceae</taxon>
        <taxon>Nelumbo</taxon>
    </lineage>
</organism>
<keyword evidence="1" id="KW-1133">Transmembrane helix</keyword>
<protein>
    <submittedName>
        <fullName evidence="2">Uncharacterized protein</fullName>
    </submittedName>
</protein>
<feature type="transmembrane region" description="Helical" evidence="1">
    <location>
        <begin position="6"/>
        <end position="24"/>
    </location>
</feature>
<accession>A0A822ZX37</accession>
<keyword evidence="1" id="KW-0472">Membrane</keyword>
<comment type="caution">
    <text evidence="2">The sequence shown here is derived from an EMBL/GenBank/DDBJ whole genome shotgun (WGS) entry which is preliminary data.</text>
</comment>
<gene>
    <name evidence="2" type="ORF">HUJ06_017726</name>
    <name evidence="3" type="ORF">HUJ06_017741</name>
</gene>
<dbReference type="Proteomes" id="UP000607653">
    <property type="component" value="Unassembled WGS sequence"/>
</dbReference>
<proteinExistence type="predicted"/>
<name>A0A822ZX37_NELNU</name>
<keyword evidence="1" id="KW-0812">Transmembrane</keyword>
<dbReference type="EMBL" id="DUZY01000008">
    <property type="protein sequence ID" value="DAD47789.1"/>
    <property type="molecule type" value="Genomic_DNA"/>
</dbReference>